<keyword evidence="3" id="KW-1185">Reference proteome</keyword>
<dbReference type="Pfam" id="PF03184">
    <property type="entry name" value="DDE_1"/>
    <property type="match status" value="1"/>
</dbReference>
<dbReference type="AlphaFoldDB" id="A0A8C3YRW1"/>
<dbReference type="GO" id="GO:0003676">
    <property type="term" value="F:nucleic acid binding"/>
    <property type="evidence" value="ECO:0007669"/>
    <property type="project" value="InterPro"/>
</dbReference>
<organism evidence="2 3">
    <name type="scientific">Catagonus wagneri</name>
    <name type="common">Chacoan peccary</name>
    <dbReference type="NCBI Taxonomy" id="51154"/>
    <lineage>
        <taxon>Eukaryota</taxon>
        <taxon>Metazoa</taxon>
        <taxon>Chordata</taxon>
        <taxon>Craniata</taxon>
        <taxon>Vertebrata</taxon>
        <taxon>Euteleostomi</taxon>
        <taxon>Mammalia</taxon>
        <taxon>Eutheria</taxon>
        <taxon>Laurasiatheria</taxon>
        <taxon>Artiodactyla</taxon>
        <taxon>Suina</taxon>
        <taxon>Tayassuidae</taxon>
        <taxon>Catagonus</taxon>
    </lineage>
</organism>
<dbReference type="Ensembl" id="ENSCWAT00000029827.1">
    <property type="protein sequence ID" value="ENSCWAP00000027519.1"/>
    <property type="gene ID" value="ENSCWAG00000020759.1"/>
</dbReference>
<evidence type="ECO:0000259" key="1">
    <source>
        <dbReference type="Pfam" id="PF03184"/>
    </source>
</evidence>
<dbReference type="InterPro" id="IPR004875">
    <property type="entry name" value="DDE_SF_endonuclease_dom"/>
</dbReference>
<feature type="domain" description="DDE-1" evidence="1">
    <location>
        <begin position="2"/>
        <end position="74"/>
    </location>
</feature>
<dbReference type="GeneTree" id="ENSGT00990000207653"/>
<name>A0A8C3YRW1_9CETA</name>
<proteinExistence type="predicted"/>
<evidence type="ECO:0000313" key="3">
    <source>
        <dbReference type="Proteomes" id="UP000694540"/>
    </source>
</evidence>
<evidence type="ECO:0000313" key="2">
    <source>
        <dbReference type="Ensembl" id="ENSCWAP00000027519.1"/>
    </source>
</evidence>
<accession>A0A8C3YRW1</accession>
<dbReference type="Proteomes" id="UP000694540">
    <property type="component" value="Unplaced"/>
</dbReference>
<protein>
    <recommendedName>
        <fullName evidence="1">DDE-1 domain-containing protein</fullName>
    </recommendedName>
</protein>
<sequence>MHSEIKVIFMPANTTSILQPMNQRAFSTSKFYYLRNISHKAIAVIANDSSDRSKQSKLKSFWKGFTILDAIKNIHS</sequence>
<reference evidence="2" key="1">
    <citation type="submission" date="2025-08" db="UniProtKB">
        <authorList>
            <consortium name="Ensembl"/>
        </authorList>
    </citation>
    <scope>IDENTIFICATION</scope>
</reference>
<reference evidence="2" key="2">
    <citation type="submission" date="2025-09" db="UniProtKB">
        <authorList>
            <consortium name="Ensembl"/>
        </authorList>
    </citation>
    <scope>IDENTIFICATION</scope>
</reference>